<accession>A0ABU7LU90</accession>
<dbReference type="InterPro" id="IPR032710">
    <property type="entry name" value="NTF2-like_dom_sf"/>
</dbReference>
<comment type="caution">
    <text evidence="3">The sequence shown here is derived from an EMBL/GenBank/DDBJ whole genome shotgun (WGS) entry which is preliminary data.</text>
</comment>
<sequence>MIKLIVLTLAGSLLASAPAFSHEAHDIEAALEAYSGALAAEDVTEAEAWVLADGEDFTIFEGSGTNIGWADYRDHHLAPEFAAEGFDIDVYDWHGYDIAIDGDLAVATFTIRMEYVSHGEARERDAHGTAILTRTDNGWRLRHLHTS</sequence>
<gene>
    <name evidence="3" type="ORF">V0U35_00380</name>
</gene>
<feature type="signal peptide" evidence="1">
    <location>
        <begin position="1"/>
        <end position="21"/>
    </location>
</feature>
<dbReference type="InterPro" id="IPR037401">
    <property type="entry name" value="SnoaL-like"/>
</dbReference>
<dbReference type="Proteomes" id="UP001310692">
    <property type="component" value="Unassembled WGS sequence"/>
</dbReference>
<evidence type="ECO:0000256" key="1">
    <source>
        <dbReference type="SAM" id="SignalP"/>
    </source>
</evidence>
<evidence type="ECO:0000313" key="4">
    <source>
        <dbReference type="Proteomes" id="UP001310692"/>
    </source>
</evidence>
<reference evidence="3 4" key="1">
    <citation type="submission" date="2024-01" db="EMBL/GenBank/DDBJ databases">
        <title>Hyphobacterium bacterium isolated from marine sediment.</title>
        <authorList>
            <person name="Zhao S."/>
        </authorList>
    </citation>
    <scope>NUCLEOTIDE SEQUENCE [LARGE SCALE GENOMIC DNA]</scope>
    <source>
        <strain evidence="3 4">Y60-23</strain>
    </source>
</reference>
<keyword evidence="1" id="KW-0732">Signal</keyword>
<dbReference type="SUPFAM" id="SSF54427">
    <property type="entry name" value="NTF2-like"/>
    <property type="match status" value="1"/>
</dbReference>
<feature type="chain" id="PRO_5047024099" evidence="1">
    <location>
        <begin position="22"/>
        <end position="147"/>
    </location>
</feature>
<proteinExistence type="predicted"/>
<dbReference type="EMBL" id="JAZDRO010000001">
    <property type="protein sequence ID" value="MEE2565122.1"/>
    <property type="molecule type" value="Genomic_DNA"/>
</dbReference>
<keyword evidence="4" id="KW-1185">Reference proteome</keyword>
<dbReference type="Gene3D" id="3.10.450.50">
    <property type="match status" value="1"/>
</dbReference>
<organism evidence="3 4">
    <name type="scientific">Hyphobacterium marinum</name>
    <dbReference type="NCBI Taxonomy" id="3116574"/>
    <lineage>
        <taxon>Bacteria</taxon>
        <taxon>Pseudomonadati</taxon>
        <taxon>Pseudomonadota</taxon>
        <taxon>Alphaproteobacteria</taxon>
        <taxon>Maricaulales</taxon>
        <taxon>Maricaulaceae</taxon>
        <taxon>Hyphobacterium</taxon>
    </lineage>
</organism>
<feature type="domain" description="SnoaL-like" evidence="2">
    <location>
        <begin position="27"/>
        <end position="147"/>
    </location>
</feature>
<protein>
    <submittedName>
        <fullName evidence="3">Nuclear transport factor 2 family protein</fullName>
    </submittedName>
</protein>
<dbReference type="Pfam" id="PF13474">
    <property type="entry name" value="SnoaL_3"/>
    <property type="match status" value="1"/>
</dbReference>
<evidence type="ECO:0000259" key="2">
    <source>
        <dbReference type="Pfam" id="PF13474"/>
    </source>
</evidence>
<name>A0ABU7LU90_9PROT</name>
<evidence type="ECO:0000313" key="3">
    <source>
        <dbReference type="EMBL" id="MEE2565122.1"/>
    </source>
</evidence>
<dbReference type="RefSeq" id="WP_330194662.1">
    <property type="nucleotide sequence ID" value="NZ_JAZDRO010000001.1"/>
</dbReference>